<dbReference type="InterPro" id="IPR050148">
    <property type="entry name" value="Terpene_synthase-like"/>
</dbReference>
<organism evidence="3 4">
    <name type="scientific">Moelleriella libera RCEF 2490</name>
    <dbReference type="NCBI Taxonomy" id="1081109"/>
    <lineage>
        <taxon>Eukaryota</taxon>
        <taxon>Fungi</taxon>
        <taxon>Dikarya</taxon>
        <taxon>Ascomycota</taxon>
        <taxon>Pezizomycotina</taxon>
        <taxon>Sordariomycetes</taxon>
        <taxon>Hypocreomycetidae</taxon>
        <taxon>Hypocreales</taxon>
        <taxon>Clavicipitaceae</taxon>
        <taxon>Moelleriella</taxon>
    </lineage>
</organism>
<evidence type="ECO:0000256" key="1">
    <source>
        <dbReference type="ARBA" id="ARBA00006333"/>
    </source>
</evidence>
<dbReference type="Gene3D" id="1.50.10.160">
    <property type="match status" value="1"/>
</dbReference>
<dbReference type="Proteomes" id="UP000078544">
    <property type="component" value="Unassembled WGS sequence"/>
</dbReference>
<evidence type="ECO:0000313" key="3">
    <source>
        <dbReference type="EMBL" id="OAA33414.1"/>
    </source>
</evidence>
<keyword evidence="4" id="KW-1185">Reference proteome</keyword>
<dbReference type="EMBL" id="AZGY01000001">
    <property type="protein sequence ID" value="OAA33414.1"/>
    <property type="molecule type" value="Genomic_DNA"/>
</dbReference>
<reference evidence="3 4" key="1">
    <citation type="journal article" date="2016" name="Genome Biol. Evol.">
        <title>Divergent and convergent evolution of fungal pathogenicity.</title>
        <authorList>
            <person name="Shang Y."/>
            <person name="Xiao G."/>
            <person name="Zheng P."/>
            <person name="Cen K."/>
            <person name="Zhan S."/>
            <person name="Wang C."/>
        </authorList>
    </citation>
    <scope>NUCLEOTIDE SEQUENCE [LARGE SCALE GENOMIC DNA]</scope>
    <source>
        <strain evidence="3 4">RCEF 2490</strain>
    </source>
</reference>
<sequence>MHLTSHERARQLLTRLSQQLSCGQGVGSMSSSIYDTAWLSMIRTPSGDWLFPECFDFVLDQQMPSGAWESYATPADGILNTAASLLALKLRLQTEPDHHVDLLPRCERAECALRRLLDDCDLHATDQVGYEILILSLLDRLKDLHGVSIDFPQQHALCVVRDAKLAQLPKAKVYERPSTLHHSIEAFVGIVDFDLMGSLKEPNGSLMASPAATAAYLMNCSVWDDGAEAYLRKVVNRDSGSGLGGVPCAWPTTIFELSWVVTTFASVGLSLCGPETCAIRNVLEDSLAAHKGLVGFDDTAKALEALLHLGQNFAVDGLLETFERCEHFATYPDERNFGFTTNCNVLIVLLTRGDRTRYISQIAKTSQFLIGQVSRGQVREKWNDGSWNGICEITSYAVLALSSLARLPWIQQLNCSKIIASLTEAQSYLLQHQADWANGRHLWVEKVTYGSDVLSEAYCIAASFVRPCTTECSAALEIHPAPSCGSVVIHEKSFSAMQNTAALIGKTPLGATLEAWALEAAALQACFARQRLEKEPLDIFPRSAKGQDKYLLVIPLALTVSAALNGDSVSPWVLQEMMALSVLDFHADEYMEGVVERHFAENLDTLREHIKCMFFNGIMDNAACGSEMARPHSQERASEPQDHESRDSSSKPSIAGVMVVLRNFVTRVLGHVAVLSSPPHLRAQLAFELQTYLLAHVTGAQDGHRLRAQLYRSPEAAPDALEGENKSENRQAREQLCEPGRTFYHWVRGTSADETSAPFSFVFFNCLIHHTLSPGASGHALGMLRSARAAYLAEDASRHLASLCRMYNDLGSLARDADEGSLNSVNFPEFSFSQGHPGASDRVRSELLQIAEYERQGLQLALACLEKEVGPGEFMNAMRLFVDVTDLYGQIYVLRDIGTRTK</sequence>
<protein>
    <submittedName>
        <fullName evidence="3">BcDTC1, diterpene cyclase</fullName>
    </submittedName>
</protein>
<dbReference type="AlphaFoldDB" id="A0A166V9A6"/>
<proteinExistence type="inferred from homology"/>
<evidence type="ECO:0000256" key="2">
    <source>
        <dbReference type="SAM" id="MobiDB-lite"/>
    </source>
</evidence>
<dbReference type="GO" id="GO:0010333">
    <property type="term" value="F:terpene synthase activity"/>
    <property type="evidence" value="ECO:0007669"/>
    <property type="project" value="InterPro"/>
</dbReference>
<dbReference type="STRING" id="1081109.A0A166V9A6"/>
<dbReference type="PANTHER" id="PTHR31739">
    <property type="entry name" value="ENT-COPALYL DIPHOSPHATE SYNTHASE, CHLOROPLASTIC"/>
    <property type="match status" value="1"/>
</dbReference>
<dbReference type="GO" id="GO:0000287">
    <property type="term" value="F:magnesium ion binding"/>
    <property type="evidence" value="ECO:0007669"/>
    <property type="project" value="TreeGrafter"/>
</dbReference>
<accession>A0A166V9A6</accession>
<evidence type="ECO:0000313" key="4">
    <source>
        <dbReference type="Proteomes" id="UP000078544"/>
    </source>
</evidence>
<gene>
    <name evidence="3" type="ORF">AAL_00879</name>
</gene>
<dbReference type="GO" id="GO:0016102">
    <property type="term" value="P:diterpenoid biosynthetic process"/>
    <property type="evidence" value="ECO:0007669"/>
    <property type="project" value="TreeGrafter"/>
</dbReference>
<feature type="region of interest" description="Disordered" evidence="2">
    <location>
        <begin position="626"/>
        <end position="651"/>
    </location>
</feature>
<dbReference type="PANTHER" id="PTHR31739:SF25">
    <property type="entry name" value="(E,E)-GERANYLLINALOOL SYNTHASE"/>
    <property type="match status" value="1"/>
</dbReference>
<feature type="compositionally biased region" description="Basic and acidic residues" evidence="2">
    <location>
        <begin position="629"/>
        <end position="649"/>
    </location>
</feature>
<dbReference type="InterPro" id="IPR008930">
    <property type="entry name" value="Terpenoid_cyclase/PrenylTrfase"/>
</dbReference>
<comment type="caution">
    <text evidence="3">The sequence shown here is derived from an EMBL/GenBank/DDBJ whole genome shotgun (WGS) entry which is preliminary data.</text>
</comment>
<dbReference type="OrthoDB" id="2343925at2759"/>
<comment type="similarity">
    <text evidence="1">Belongs to the terpene synthase family.</text>
</comment>
<name>A0A166V9A6_9HYPO</name>
<dbReference type="SUPFAM" id="SSF48239">
    <property type="entry name" value="Terpenoid cyclases/Protein prenyltransferases"/>
    <property type="match status" value="2"/>
</dbReference>